<dbReference type="InterPro" id="IPR041694">
    <property type="entry name" value="ADH_N_2"/>
</dbReference>
<dbReference type="SMART" id="SM00829">
    <property type="entry name" value="PKS_ER"/>
    <property type="match status" value="1"/>
</dbReference>
<evidence type="ECO:0000256" key="1">
    <source>
        <dbReference type="ARBA" id="ARBA00023002"/>
    </source>
</evidence>
<proteinExistence type="predicted"/>
<sequence>MSYTANAIHLAERPTGYPDASTWELKSKELPELEDGQLLVATEYISVDPAMRGWLDDTPSYVPPVNVGAVMRALAVGRVVESKNDDFPVGAHVHGTLGVRDYLVTDGKDLRVIDTSQVSGPEHLAALGLTGLTAYFGLMELGKPTEGETVLVSGAAGAVGSVVGQLAKIAGARVIGIAGSDEKCEWLTDELGFDEAVNYKTADSLTKAIATAAPNGVDVFFDNVGGRILDAALANTARNARLVICGAISDYNSTDRAGIRNYPRIITHSLTIHGFTIGDFGDRLPEGMKALGGYLAEGKLVSRIDARDAEVKDFPEVFSALFEGTNTGKLIMALPGRE</sequence>
<reference evidence="3" key="2">
    <citation type="submission" date="2021-09" db="EMBL/GenBank/DDBJ databases">
        <authorList>
            <person name="Gilroy R."/>
        </authorList>
    </citation>
    <scope>NUCLEOTIDE SEQUENCE</scope>
    <source>
        <strain evidence="3">ChiGjej1B1-18357</strain>
    </source>
</reference>
<organism evidence="3 4">
    <name type="scientific">Dietzia timorensis</name>
    <dbReference type="NCBI Taxonomy" id="499555"/>
    <lineage>
        <taxon>Bacteria</taxon>
        <taxon>Bacillati</taxon>
        <taxon>Actinomycetota</taxon>
        <taxon>Actinomycetes</taxon>
        <taxon>Mycobacteriales</taxon>
        <taxon>Dietziaceae</taxon>
        <taxon>Dietzia</taxon>
    </lineage>
</organism>
<dbReference type="InterPro" id="IPR020843">
    <property type="entry name" value="ER"/>
</dbReference>
<dbReference type="SUPFAM" id="SSF51735">
    <property type="entry name" value="NAD(P)-binding Rossmann-fold domains"/>
    <property type="match status" value="1"/>
</dbReference>
<dbReference type="FunFam" id="3.40.50.720:FF:000121">
    <property type="entry name" value="Prostaglandin reductase 2"/>
    <property type="match status" value="1"/>
</dbReference>
<comment type="caution">
    <text evidence="3">The sequence shown here is derived from an EMBL/GenBank/DDBJ whole genome shotgun (WGS) entry which is preliminary data.</text>
</comment>
<gene>
    <name evidence="3" type="ORF">K8V11_04825</name>
</gene>
<dbReference type="RefSeq" id="WP_303911299.1">
    <property type="nucleotide sequence ID" value="NZ_DYXM01000089.1"/>
</dbReference>
<dbReference type="PANTHER" id="PTHR43205:SF42">
    <property type="entry name" value="ALCOHOL DEHYDROGENASE, ZINC-CONTAINING (AFU_ORTHOLOGUE AFUA_7G04530)"/>
    <property type="match status" value="1"/>
</dbReference>
<keyword evidence="1" id="KW-0560">Oxidoreductase</keyword>
<dbReference type="Pfam" id="PF16884">
    <property type="entry name" value="ADH_N_2"/>
    <property type="match status" value="1"/>
</dbReference>
<reference evidence="3" key="1">
    <citation type="journal article" date="2021" name="PeerJ">
        <title>Extensive microbial diversity within the chicken gut microbiome revealed by metagenomics and culture.</title>
        <authorList>
            <person name="Gilroy R."/>
            <person name="Ravi A."/>
            <person name="Getino M."/>
            <person name="Pursley I."/>
            <person name="Horton D.L."/>
            <person name="Alikhan N.F."/>
            <person name="Baker D."/>
            <person name="Gharbi K."/>
            <person name="Hall N."/>
            <person name="Watson M."/>
            <person name="Adriaenssens E.M."/>
            <person name="Foster-Nyarko E."/>
            <person name="Jarju S."/>
            <person name="Secka A."/>
            <person name="Antonio M."/>
            <person name="Oren A."/>
            <person name="Chaudhuri R.R."/>
            <person name="La Ragione R."/>
            <person name="Hildebrand F."/>
            <person name="Pallen M.J."/>
        </authorList>
    </citation>
    <scope>NUCLEOTIDE SEQUENCE</scope>
    <source>
        <strain evidence="3">ChiGjej1B1-18357</strain>
    </source>
</reference>
<evidence type="ECO:0000313" key="3">
    <source>
        <dbReference type="EMBL" id="HJE90311.1"/>
    </source>
</evidence>
<accession>A0A921F1Y7</accession>
<evidence type="ECO:0000259" key="2">
    <source>
        <dbReference type="SMART" id="SM00829"/>
    </source>
</evidence>
<dbReference type="InterPro" id="IPR036291">
    <property type="entry name" value="NAD(P)-bd_dom_sf"/>
</dbReference>
<dbReference type="InterPro" id="IPR011032">
    <property type="entry name" value="GroES-like_sf"/>
</dbReference>
<protein>
    <submittedName>
        <fullName evidence="3">NADP-dependent oxidoreductase</fullName>
    </submittedName>
</protein>
<dbReference type="EMBL" id="DYXM01000089">
    <property type="protein sequence ID" value="HJE90311.1"/>
    <property type="molecule type" value="Genomic_DNA"/>
</dbReference>
<dbReference type="GO" id="GO:0016628">
    <property type="term" value="F:oxidoreductase activity, acting on the CH-CH group of donors, NAD or NADP as acceptor"/>
    <property type="evidence" value="ECO:0007669"/>
    <property type="project" value="InterPro"/>
</dbReference>
<dbReference type="InterPro" id="IPR045010">
    <property type="entry name" value="MDR_fam"/>
</dbReference>
<dbReference type="CDD" id="cd05288">
    <property type="entry name" value="PGDH"/>
    <property type="match status" value="1"/>
</dbReference>
<name>A0A921F1Y7_9ACTN</name>
<evidence type="ECO:0000313" key="4">
    <source>
        <dbReference type="Proteomes" id="UP000776650"/>
    </source>
</evidence>
<dbReference type="Gene3D" id="3.90.180.10">
    <property type="entry name" value="Medium-chain alcohol dehydrogenases, catalytic domain"/>
    <property type="match status" value="1"/>
</dbReference>
<dbReference type="SUPFAM" id="SSF50129">
    <property type="entry name" value="GroES-like"/>
    <property type="match status" value="1"/>
</dbReference>
<dbReference type="Gene3D" id="3.40.50.720">
    <property type="entry name" value="NAD(P)-binding Rossmann-like Domain"/>
    <property type="match status" value="1"/>
</dbReference>
<feature type="domain" description="Enoyl reductase (ER)" evidence="2">
    <location>
        <begin position="16"/>
        <end position="332"/>
    </location>
</feature>
<dbReference type="Proteomes" id="UP000776650">
    <property type="component" value="Unassembled WGS sequence"/>
</dbReference>
<dbReference type="Pfam" id="PF00107">
    <property type="entry name" value="ADH_zinc_N"/>
    <property type="match status" value="1"/>
</dbReference>
<dbReference type="AlphaFoldDB" id="A0A921F1Y7"/>
<dbReference type="InterPro" id="IPR013149">
    <property type="entry name" value="ADH-like_C"/>
</dbReference>
<dbReference type="PANTHER" id="PTHR43205">
    <property type="entry name" value="PROSTAGLANDIN REDUCTASE"/>
    <property type="match status" value="1"/>
</dbReference>